<protein>
    <submittedName>
        <fullName evidence="1">Phage antirepressor YoqD-like protein</fullName>
    </submittedName>
</protein>
<sequence>MSKGFSKKLLEKLQKKTNTKVDAKQLEVFASKVNKDDLSDEGRMLQLIRQLSKMANVQLDKEKEEKIIKYLRNNDIKQADMKTVLSLLNKKLD</sequence>
<evidence type="ECO:0000313" key="2">
    <source>
        <dbReference type="Proteomes" id="UP001519343"/>
    </source>
</evidence>
<gene>
    <name evidence="1" type="ORF">J2Z37_003480</name>
</gene>
<comment type="caution">
    <text evidence="1">The sequence shown here is derived from an EMBL/GenBank/DDBJ whole genome shotgun (WGS) entry which is preliminary data.</text>
</comment>
<proteinExistence type="predicted"/>
<keyword evidence="2" id="KW-1185">Reference proteome</keyword>
<dbReference type="EMBL" id="JAGGKT010000011">
    <property type="protein sequence ID" value="MBP1933467.1"/>
    <property type="molecule type" value="Genomic_DNA"/>
</dbReference>
<accession>A0ABS4GT54</accession>
<dbReference type="InterPro" id="IPR025942">
    <property type="entry name" value="SpoVIF"/>
</dbReference>
<name>A0ABS4GT54_9BACL</name>
<evidence type="ECO:0000313" key="1">
    <source>
        <dbReference type="EMBL" id="MBP1933467.1"/>
    </source>
</evidence>
<dbReference type="Pfam" id="PF14069">
    <property type="entry name" value="SpoVIF"/>
    <property type="match status" value="1"/>
</dbReference>
<organism evidence="1 2">
    <name type="scientific">Ammoniphilus resinae</name>
    <dbReference type="NCBI Taxonomy" id="861532"/>
    <lineage>
        <taxon>Bacteria</taxon>
        <taxon>Bacillati</taxon>
        <taxon>Bacillota</taxon>
        <taxon>Bacilli</taxon>
        <taxon>Bacillales</taxon>
        <taxon>Paenibacillaceae</taxon>
        <taxon>Aneurinibacillus group</taxon>
        <taxon>Ammoniphilus</taxon>
    </lineage>
</organism>
<dbReference type="Proteomes" id="UP001519343">
    <property type="component" value="Unassembled WGS sequence"/>
</dbReference>
<dbReference type="RefSeq" id="WP_209811480.1">
    <property type="nucleotide sequence ID" value="NZ_JAGGKT010000011.1"/>
</dbReference>
<reference evidence="1 2" key="1">
    <citation type="submission" date="2021-03" db="EMBL/GenBank/DDBJ databases">
        <title>Genomic Encyclopedia of Type Strains, Phase IV (KMG-IV): sequencing the most valuable type-strain genomes for metagenomic binning, comparative biology and taxonomic classification.</title>
        <authorList>
            <person name="Goeker M."/>
        </authorList>
    </citation>
    <scope>NUCLEOTIDE SEQUENCE [LARGE SCALE GENOMIC DNA]</scope>
    <source>
        <strain evidence="1 2">DSM 24738</strain>
    </source>
</reference>